<evidence type="ECO:0008006" key="5">
    <source>
        <dbReference type="Google" id="ProtNLM"/>
    </source>
</evidence>
<proteinExistence type="predicted"/>
<dbReference type="AlphaFoldDB" id="A0A7J7LJW4"/>
<comment type="caution">
    <text evidence="3">The sequence shown here is derived from an EMBL/GenBank/DDBJ whole genome shotgun (WGS) entry which is preliminary data.</text>
</comment>
<reference evidence="3 4" key="1">
    <citation type="journal article" date="2020" name="IScience">
        <title>Genome Sequencing of the Endangered Kingdonia uniflora (Circaeasteraceae, Ranunculales) Reveals Potential Mechanisms of Evolutionary Specialization.</title>
        <authorList>
            <person name="Sun Y."/>
            <person name="Deng T."/>
            <person name="Zhang A."/>
            <person name="Moore M.J."/>
            <person name="Landis J.B."/>
            <person name="Lin N."/>
            <person name="Zhang H."/>
            <person name="Zhang X."/>
            <person name="Huang J."/>
            <person name="Zhang X."/>
            <person name="Sun H."/>
            <person name="Wang H."/>
        </authorList>
    </citation>
    <scope>NUCLEOTIDE SEQUENCE [LARGE SCALE GENOMIC DNA]</scope>
    <source>
        <strain evidence="3">TB1705</strain>
        <tissue evidence="3">Leaf</tissue>
    </source>
</reference>
<evidence type="ECO:0000259" key="2">
    <source>
        <dbReference type="Pfam" id="PF24925"/>
    </source>
</evidence>
<protein>
    <recommendedName>
        <fullName evidence="5">CCHC-type domain-containing protein</fullName>
    </recommendedName>
</protein>
<feature type="domain" description="DUF7746" evidence="2">
    <location>
        <begin position="389"/>
        <end position="466"/>
    </location>
</feature>
<gene>
    <name evidence="3" type="ORF">GIB67_002696</name>
</gene>
<dbReference type="OrthoDB" id="1735266at2759"/>
<dbReference type="Pfam" id="PF24496">
    <property type="entry name" value="DUF7588"/>
    <property type="match status" value="1"/>
</dbReference>
<evidence type="ECO:0000259" key="1">
    <source>
        <dbReference type="Pfam" id="PF24496"/>
    </source>
</evidence>
<dbReference type="InterPro" id="IPR056010">
    <property type="entry name" value="DUF7588"/>
</dbReference>
<organism evidence="3 4">
    <name type="scientific">Kingdonia uniflora</name>
    <dbReference type="NCBI Taxonomy" id="39325"/>
    <lineage>
        <taxon>Eukaryota</taxon>
        <taxon>Viridiplantae</taxon>
        <taxon>Streptophyta</taxon>
        <taxon>Embryophyta</taxon>
        <taxon>Tracheophyta</taxon>
        <taxon>Spermatophyta</taxon>
        <taxon>Magnoliopsida</taxon>
        <taxon>Ranunculales</taxon>
        <taxon>Circaeasteraceae</taxon>
        <taxon>Kingdonia</taxon>
    </lineage>
</organism>
<keyword evidence="4" id="KW-1185">Reference proteome</keyword>
<evidence type="ECO:0000313" key="3">
    <source>
        <dbReference type="EMBL" id="KAF6142832.1"/>
    </source>
</evidence>
<dbReference type="PANTHER" id="PTHR33054">
    <property type="entry name" value="CCHC-TYPE DOMAIN-CONTAINING PROTEIN"/>
    <property type="match status" value="1"/>
</dbReference>
<dbReference type="Proteomes" id="UP000541444">
    <property type="component" value="Unassembled WGS sequence"/>
</dbReference>
<evidence type="ECO:0000313" key="4">
    <source>
        <dbReference type="Proteomes" id="UP000541444"/>
    </source>
</evidence>
<dbReference type="Pfam" id="PF24925">
    <property type="entry name" value="DUF7746"/>
    <property type="match status" value="1"/>
</dbReference>
<dbReference type="EMBL" id="JACGCM010002238">
    <property type="protein sequence ID" value="KAF6142832.1"/>
    <property type="molecule type" value="Genomic_DNA"/>
</dbReference>
<name>A0A7J7LJW4_9MAGN</name>
<sequence>MGIVQTSLCHGPVYFDVYPNLTLFFTDKSLFDAISLRIQTQGYDFIPGAEVIAVIYKIHYKVMNTLCPRAILKSEPGKTIAVQSNCLTTNIAVNRLINWNEINIPTEWVLPQAVVPRPRFNNQVSQITQTVDGDVEVSFASHPIRLSLHKSKSCRQLTHEEEIPYHVSCPSTRPSVSRHSTSEPIIKGIRLSDQQIPHGVYHHDPNTSTRSEFIWDEFSTARNDSFRRWYHQNFTEEKLGLIEDIYYHEIERCQKIIFFYDWFITWYSCPQYIISNMEDFTKTWVKADGIEIQFVHPPPESLHLIKGHNNSKPLEANAFAYPTNPQTDVNLIVKQKNWTNVTLQTTGNQLNRIEDHIQRPSPSTIDIDEASTSSSILHADIKPICEMSYNRRTIYEWNIDGLSEYQIYEMIHKMLMYACICKTAGNEDDSVAKFIANGFTGAIKGWWDNVITENQKMEIFGAVKRKGTSTNPVKDVVYTLVQTILLHFVGLSPQKHERNRELLQNLRCPSLTHFKWYKDVYISKAMQCIDANAEHWKARFIEDFPHCSVLKFVRNLKTTSLKQQTTISPSEKTSLQKYKDHEEPYYHRHRKRKRHLPYATSSRPTETRTCYKCGKKGYLANKYSTKRKLQELQLDEGLKLQLSKLLLNTTSEEDSSDNTEAINYIDHSVSSSTEATPCVKCSGNNPPDY</sequence>
<dbReference type="PANTHER" id="PTHR33054:SF9">
    <property type="entry name" value="CCHC-TYPE DOMAIN-CONTAINING PROTEIN"/>
    <property type="match status" value="1"/>
</dbReference>
<feature type="domain" description="DUF7588" evidence="1">
    <location>
        <begin position="212"/>
        <end position="275"/>
    </location>
</feature>
<accession>A0A7J7LJW4</accession>
<dbReference type="InterPro" id="IPR056648">
    <property type="entry name" value="DUF7746"/>
</dbReference>